<keyword evidence="2" id="KW-1185">Reference proteome</keyword>
<evidence type="ECO:0008006" key="3">
    <source>
        <dbReference type="Google" id="ProtNLM"/>
    </source>
</evidence>
<evidence type="ECO:0000313" key="2">
    <source>
        <dbReference type="Proteomes" id="UP000215459"/>
    </source>
</evidence>
<dbReference type="GO" id="GO:0050797">
    <property type="term" value="F:thymidylate synthase (FAD) activity"/>
    <property type="evidence" value="ECO:0007669"/>
    <property type="project" value="InterPro"/>
</dbReference>
<proteinExistence type="predicted"/>
<dbReference type="GO" id="GO:0050660">
    <property type="term" value="F:flavin adenine dinucleotide binding"/>
    <property type="evidence" value="ECO:0007669"/>
    <property type="project" value="InterPro"/>
</dbReference>
<reference evidence="1 2" key="1">
    <citation type="submission" date="2017-07" db="EMBL/GenBank/DDBJ databases">
        <title>The genome sequence of Paludifilum halophilum highlights mechanisms for microbial adaptation to high salt environemnts.</title>
        <authorList>
            <person name="Belbahri L."/>
        </authorList>
    </citation>
    <scope>NUCLEOTIDE SEQUENCE [LARGE SCALE GENOMIC DNA]</scope>
    <source>
        <strain evidence="1 2">DSM 102817</strain>
    </source>
</reference>
<dbReference type="Gene3D" id="3.30.1360.170">
    <property type="match status" value="1"/>
</dbReference>
<dbReference type="GO" id="GO:0006231">
    <property type="term" value="P:dTMP biosynthetic process"/>
    <property type="evidence" value="ECO:0007669"/>
    <property type="project" value="InterPro"/>
</dbReference>
<dbReference type="SUPFAM" id="SSF69796">
    <property type="entry name" value="Thymidylate synthase-complementing protein Thy1"/>
    <property type="match status" value="1"/>
</dbReference>
<dbReference type="Proteomes" id="UP000215459">
    <property type="component" value="Unassembled WGS sequence"/>
</dbReference>
<accession>A0A235B8E8</accession>
<organism evidence="1 2">
    <name type="scientific">Paludifilum halophilum</name>
    <dbReference type="NCBI Taxonomy" id="1642702"/>
    <lineage>
        <taxon>Bacteria</taxon>
        <taxon>Bacillati</taxon>
        <taxon>Bacillota</taxon>
        <taxon>Bacilli</taxon>
        <taxon>Bacillales</taxon>
        <taxon>Thermoactinomycetaceae</taxon>
        <taxon>Paludifilum</taxon>
    </lineage>
</organism>
<dbReference type="InterPro" id="IPR003669">
    <property type="entry name" value="Thymidylate_synthase_ThyX"/>
</dbReference>
<dbReference type="PROSITE" id="PS51331">
    <property type="entry name" value="THYX"/>
    <property type="match status" value="1"/>
</dbReference>
<name>A0A235B8E8_9BACL</name>
<dbReference type="InterPro" id="IPR036098">
    <property type="entry name" value="Thymidylate_synthase_ThyX_sf"/>
</dbReference>
<protein>
    <recommendedName>
        <fullName evidence="3">Thymidylate synthase (FAD)</fullName>
    </recommendedName>
</protein>
<comment type="caution">
    <text evidence="1">The sequence shown here is derived from an EMBL/GenBank/DDBJ whole genome shotgun (WGS) entry which is preliminary data.</text>
</comment>
<gene>
    <name evidence="1" type="ORF">CHM34_06985</name>
</gene>
<dbReference type="OrthoDB" id="9780625at2"/>
<evidence type="ECO:0000313" key="1">
    <source>
        <dbReference type="EMBL" id="OYD08564.1"/>
    </source>
</evidence>
<dbReference type="EMBL" id="NOWF01000003">
    <property type="protein sequence ID" value="OYD08564.1"/>
    <property type="molecule type" value="Genomic_DNA"/>
</dbReference>
<dbReference type="Pfam" id="PF02511">
    <property type="entry name" value="Thy1"/>
    <property type="match status" value="1"/>
</dbReference>
<sequence length="68" mass="7763">MVEHLNYTFAIEGLSRSALAQLTRHRHMSFSVQSQRYVKFGSWSGTIVNGHIEKLIESKGELNEKRSA</sequence>
<dbReference type="AlphaFoldDB" id="A0A235B8E8"/>